<feature type="transmembrane region" description="Helical" evidence="11">
    <location>
        <begin position="7"/>
        <end position="31"/>
    </location>
</feature>
<dbReference type="Pfam" id="PF00067">
    <property type="entry name" value="p450"/>
    <property type="match status" value="1"/>
</dbReference>
<evidence type="ECO:0000256" key="8">
    <source>
        <dbReference type="PIRSR" id="PIRSR602401-1"/>
    </source>
</evidence>
<evidence type="ECO:0000256" key="2">
    <source>
        <dbReference type="ARBA" id="ARBA00010617"/>
    </source>
</evidence>
<evidence type="ECO:0000256" key="1">
    <source>
        <dbReference type="ARBA" id="ARBA00001971"/>
    </source>
</evidence>
<evidence type="ECO:0000256" key="6">
    <source>
        <dbReference type="ARBA" id="ARBA00023004"/>
    </source>
</evidence>
<dbReference type="PANTHER" id="PTHR24305">
    <property type="entry name" value="CYTOCHROME P450"/>
    <property type="match status" value="1"/>
</dbReference>
<dbReference type="InterPro" id="IPR001128">
    <property type="entry name" value="Cyt_P450"/>
</dbReference>
<keyword evidence="4 8" id="KW-0479">Metal-binding</keyword>
<evidence type="ECO:0000256" key="11">
    <source>
        <dbReference type="SAM" id="Phobius"/>
    </source>
</evidence>
<evidence type="ECO:0000256" key="4">
    <source>
        <dbReference type="ARBA" id="ARBA00022723"/>
    </source>
</evidence>
<comment type="caution">
    <text evidence="12">The sequence shown here is derived from an EMBL/GenBank/DDBJ whole genome shotgun (WGS) entry which is preliminary data.</text>
</comment>
<keyword evidence="3 8" id="KW-0349">Heme</keyword>
<dbReference type="Gene3D" id="1.10.630.10">
    <property type="entry name" value="Cytochrome P450"/>
    <property type="match status" value="1"/>
</dbReference>
<dbReference type="GO" id="GO:0016705">
    <property type="term" value="F:oxidoreductase activity, acting on paired donors, with incorporation or reduction of molecular oxygen"/>
    <property type="evidence" value="ECO:0007669"/>
    <property type="project" value="InterPro"/>
</dbReference>
<protein>
    <submittedName>
        <fullName evidence="12">Cytochrome P450 monooxygenase aclL</fullName>
    </submittedName>
</protein>
<keyword evidence="13" id="KW-1185">Reference proteome</keyword>
<evidence type="ECO:0000256" key="9">
    <source>
        <dbReference type="RuleBase" id="RU000461"/>
    </source>
</evidence>
<dbReference type="PANTHER" id="PTHR24305:SF230">
    <property type="entry name" value="P450, PUTATIVE (EUROFUNG)-RELATED"/>
    <property type="match status" value="1"/>
</dbReference>
<name>A0A4R8TIL2_9PEZI</name>
<keyword evidence="5 9" id="KW-0560">Oxidoreductase</keyword>
<gene>
    <name evidence="12" type="primary">aclL-3</name>
    <name evidence="12" type="ORF">C8034_v010994</name>
</gene>
<evidence type="ECO:0000313" key="12">
    <source>
        <dbReference type="EMBL" id="TEA18288.1"/>
    </source>
</evidence>
<proteinExistence type="inferred from homology"/>
<dbReference type="InterPro" id="IPR017972">
    <property type="entry name" value="Cyt_P450_CS"/>
</dbReference>
<dbReference type="PRINTS" id="PR00463">
    <property type="entry name" value="EP450I"/>
</dbReference>
<comment type="cofactor">
    <cofactor evidence="1 8">
        <name>heme</name>
        <dbReference type="ChEBI" id="CHEBI:30413"/>
    </cofactor>
</comment>
<evidence type="ECO:0000256" key="5">
    <source>
        <dbReference type="ARBA" id="ARBA00023002"/>
    </source>
</evidence>
<dbReference type="EMBL" id="QAPF01000068">
    <property type="protein sequence ID" value="TEA18288.1"/>
    <property type="molecule type" value="Genomic_DNA"/>
</dbReference>
<dbReference type="GO" id="GO:0020037">
    <property type="term" value="F:heme binding"/>
    <property type="evidence" value="ECO:0007669"/>
    <property type="project" value="InterPro"/>
</dbReference>
<dbReference type="GO" id="GO:0005506">
    <property type="term" value="F:iron ion binding"/>
    <property type="evidence" value="ECO:0007669"/>
    <property type="project" value="InterPro"/>
</dbReference>
<accession>A0A4R8TIL2</accession>
<dbReference type="PRINTS" id="PR00385">
    <property type="entry name" value="P450"/>
</dbReference>
<dbReference type="InterPro" id="IPR036396">
    <property type="entry name" value="Cyt_P450_sf"/>
</dbReference>
<reference evidence="12 13" key="1">
    <citation type="submission" date="2018-11" db="EMBL/GenBank/DDBJ databases">
        <title>Genome sequence and assembly of Colletotrichum sidae.</title>
        <authorList>
            <person name="Gan P."/>
            <person name="Shirasu K."/>
        </authorList>
    </citation>
    <scope>NUCLEOTIDE SEQUENCE [LARGE SCALE GENOMIC DNA]</scope>
    <source>
        <strain evidence="12 13">CBS 518.97</strain>
    </source>
</reference>
<comment type="similarity">
    <text evidence="2 9">Belongs to the cytochrome P450 family.</text>
</comment>
<keyword evidence="11" id="KW-0812">Transmembrane</keyword>
<dbReference type="Proteomes" id="UP000295604">
    <property type="component" value="Unassembled WGS sequence"/>
</dbReference>
<dbReference type="GO" id="GO:0009403">
    <property type="term" value="P:toxin biosynthetic process"/>
    <property type="evidence" value="ECO:0007669"/>
    <property type="project" value="UniProtKB-ARBA"/>
</dbReference>
<dbReference type="InterPro" id="IPR050121">
    <property type="entry name" value="Cytochrome_P450_monoxygenase"/>
</dbReference>
<sequence length="498" mass="56824">MLPHLDILSCLLAVLCSIVIYFAASVLYNIFLHPLRSYPGPVLLRATRLGFCYRLIRGTLPYDILALHKTYGDVVRVAPNELSYSNAAAWKDIMGHRTQGAQEFIKDPKFYSLSKAIPSTIISSNGKEHAALRRSVAHGFSERNLREQQPLIMRYVDLFIQRLHEHSKGDRPVDLNAWYNFTTFDIIGDLAFGEPFGCLDKSEYHPWIRGIFVSVRTGTIVQTANHYPFFKNLLFKLLATKSAQEQRLQNFNRAKDKLERRMEAGGKEGRPDLIEGLLRRKDELGLSMDQLVANSNTLIIAGSETTATLLCGVTYYLLKHRDALKRLTEEIRSTFKCEDEIDVVSVNQLTYMLACLNEALRVYPSVATALPRVAPEEGATICGRFVPGGTTVTIHQYAIHRDERYFRKPSEFHPERFLDDPEFASDNREAFQPFHVGPRNCVGRNLAFVEMRLLLARLIWNFDLSLADESEGWAEKQKIYILWDKAPLMVHLNPVSRT</sequence>
<dbReference type="PROSITE" id="PS00086">
    <property type="entry name" value="CYTOCHROME_P450"/>
    <property type="match status" value="1"/>
</dbReference>
<keyword evidence="7 9" id="KW-0503">Monooxygenase</keyword>
<evidence type="ECO:0000256" key="7">
    <source>
        <dbReference type="ARBA" id="ARBA00023033"/>
    </source>
</evidence>
<dbReference type="CDD" id="cd11058">
    <property type="entry name" value="CYP60B-like"/>
    <property type="match status" value="1"/>
</dbReference>
<dbReference type="GO" id="GO:0004497">
    <property type="term" value="F:monooxygenase activity"/>
    <property type="evidence" value="ECO:0007669"/>
    <property type="project" value="UniProtKB-KW"/>
</dbReference>
<feature type="coiled-coil region" evidence="10">
    <location>
        <begin position="241"/>
        <end position="268"/>
    </location>
</feature>
<keyword evidence="11" id="KW-0472">Membrane</keyword>
<evidence type="ECO:0000313" key="13">
    <source>
        <dbReference type="Proteomes" id="UP000295604"/>
    </source>
</evidence>
<dbReference type="FunFam" id="1.10.630.10:FF:000047">
    <property type="entry name" value="Cytochrome P450 monooxygenase"/>
    <property type="match status" value="1"/>
</dbReference>
<feature type="binding site" description="axial binding residue" evidence="8">
    <location>
        <position position="441"/>
    </location>
    <ligand>
        <name>heme</name>
        <dbReference type="ChEBI" id="CHEBI:30413"/>
    </ligand>
    <ligandPart>
        <name>Fe</name>
        <dbReference type="ChEBI" id="CHEBI:18248"/>
    </ligandPart>
</feature>
<organism evidence="12 13">
    <name type="scientific">Colletotrichum sidae</name>
    <dbReference type="NCBI Taxonomy" id="1347389"/>
    <lineage>
        <taxon>Eukaryota</taxon>
        <taxon>Fungi</taxon>
        <taxon>Dikarya</taxon>
        <taxon>Ascomycota</taxon>
        <taxon>Pezizomycotina</taxon>
        <taxon>Sordariomycetes</taxon>
        <taxon>Hypocreomycetidae</taxon>
        <taxon>Glomerellales</taxon>
        <taxon>Glomerellaceae</taxon>
        <taxon>Colletotrichum</taxon>
        <taxon>Colletotrichum orbiculare species complex</taxon>
    </lineage>
</organism>
<evidence type="ECO:0000256" key="3">
    <source>
        <dbReference type="ARBA" id="ARBA00022617"/>
    </source>
</evidence>
<keyword evidence="11" id="KW-1133">Transmembrane helix</keyword>
<keyword evidence="10" id="KW-0175">Coiled coil</keyword>
<dbReference type="SUPFAM" id="SSF48264">
    <property type="entry name" value="Cytochrome P450"/>
    <property type="match status" value="1"/>
</dbReference>
<dbReference type="InterPro" id="IPR002401">
    <property type="entry name" value="Cyt_P450_E_grp-I"/>
</dbReference>
<evidence type="ECO:0000256" key="10">
    <source>
        <dbReference type="SAM" id="Coils"/>
    </source>
</evidence>
<keyword evidence="6 8" id="KW-0408">Iron</keyword>
<dbReference type="AlphaFoldDB" id="A0A4R8TIL2"/>